<dbReference type="PANTHER" id="PTHR30466:SF1">
    <property type="entry name" value="FMN REDUCTASE (NADH) RUTF"/>
    <property type="match status" value="1"/>
</dbReference>
<dbReference type="PANTHER" id="PTHR30466">
    <property type="entry name" value="FLAVIN REDUCTASE"/>
    <property type="match status" value="1"/>
</dbReference>
<reference evidence="3 4" key="1">
    <citation type="submission" date="2017-05" db="EMBL/GenBank/DDBJ databases">
        <authorList>
            <person name="Varghese N."/>
            <person name="Submissions S."/>
        </authorList>
    </citation>
    <scope>NUCLEOTIDE SEQUENCE [LARGE SCALE GENOMIC DNA]</scope>
    <source>
        <strain evidence="3 4">SM16</strain>
    </source>
</reference>
<evidence type="ECO:0000256" key="1">
    <source>
        <dbReference type="ARBA" id="ARBA00023002"/>
    </source>
</evidence>
<protein>
    <submittedName>
        <fullName evidence="3">NADH-FMN oxidoreductase RutF, flavin reductase (DIM6/NTAB) family</fullName>
    </submittedName>
</protein>
<dbReference type="RefSeq" id="WP_283405591.1">
    <property type="nucleotide sequence ID" value="NZ_FXUI01000003.1"/>
</dbReference>
<dbReference type="Proteomes" id="UP001157910">
    <property type="component" value="Unassembled WGS sequence"/>
</dbReference>
<feature type="domain" description="Flavin reductase like" evidence="2">
    <location>
        <begin position="26"/>
        <end position="170"/>
    </location>
</feature>
<dbReference type="InterPro" id="IPR050268">
    <property type="entry name" value="NADH-dep_flavin_reductase"/>
</dbReference>
<dbReference type="SMART" id="SM00903">
    <property type="entry name" value="Flavin_Reduct"/>
    <property type="match status" value="1"/>
</dbReference>
<dbReference type="InterPro" id="IPR012349">
    <property type="entry name" value="Split_barrel_FMN-bd"/>
</dbReference>
<dbReference type="Pfam" id="PF01613">
    <property type="entry name" value="Flavin_Reduct"/>
    <property type="match status" value="1"/>
</dbReference>
<name>A0ABY1Q6Z4_9SPHN</name>
<proteinExistence type="predicted"/>
<evidence type="ECO:0000313" key="3">
    <source>
        <dbReference type="EMBL" id="SMP60760.1"/>
    </source>
</evidence>
<organism evidence="3 4">
    <name type="scientific">Novosphingobium panipatense</name>
    <dbReference type="NCBI Taxonomy" id="428991"/>
    <lineage>
        <taxon>Bacteria</taxon>
        <taxon>Pseudomonadati</taxon>
        <taxon>Pseudomonadota</taxon>
        <taxon>Alphaproteobacteria</taxon>
        <taxon>Sphingomonadales</taxon>
        <taxon>Sphingomonadaceae</taxon>
        <taxon>Novosphingobium</taxon>
    </lineage>
</organism>
<dbReference type="InterPro" id="IPR002563">
    <property type="entry name" value="Flavin_Rdtase-like_dom"/>
</dbReference>
<dbReference type="SUPFAM" id="SSF50475">
    <property type="entry name" value="FMN-binding split barrel"/>
    <property type="match status" value="1"/>
</dbReference>
<gene>
    <name evidence="3" type="ORF">SAMN06296065_103141</name>
</gene>
<comment type="caution">
    <text evidence="3">The sequence shown here is derived from an EMBL/GenBank/DDBJ whole genome shotgun (WGS) entry which is preliminary data.</text>
</comment>
<sequence length="170" mass="17400">MPSGFLMAEGYPIVADGLPAVFKAAMRRLAASVSIVVAQGNDGPVGIAATSVTSLTMDPPALLVCVNRSASLHATLVPTAPLSINLLSRDQADVAGAFGGGVAQSERFGMGQWQSNETGLPELAGAQANLHCVIDAMLAYGTHSIVIARVLQARVGEGIAPLIYQDGGFL</sequence>
<evidence type="ECO:0000313" key="4">
    <source>
        <dbReference type="Proteomes" id="UP001157910"/>
    </source>
</evidence>
<evidence type="ECO:0000259" key="2">
    <source>
        <dbReference type="SMART" id="SM00903"/>
    </source>
</evidence>
<keyword evidence="1" id="KW-0560">Oxidoreductase</keyword>
<keyword evidence="4" id="KW-1185">Reference proteome</keyword>
<dbReference type="Gene3D" id="2.30.110.10">
    <property type="entry name" value="Electron Transport, Fmn-binding Protein, Chain A"/>
    <property type="match status" value="1"/>
</dbReference>
<dbReference type="EMBL" id="FXUI01000003">
    <property type="protein sequence ID" value="SMP60760.1"/>
    <property type="molecule type" value="Genomic_DNA"/>
</dbReference>
<accession>A0ABY1Q6Z4</accession>